<evidence type="ECO:0000313" key="4">
    <source>
        <dbReference type="EMBL" id="AFK01927.1"/>
    </source>
</evidence>
<evidence type="ECO:0000256" key="3">
    <source>
        <dbReference type="SAM" id="SignalP"/>
    </source>
</evidence>
<keyword evidence="1" id="KW-0175">Coiled coil</keyword>
<dbReference type="CDD" id="cd06503">
    <property type="entry name" value="ATP-synt_Fo_b"/>
    <property type="match status" value="2"/>
</dbReference>
<sequence>MRLLFLKIYCFALFSTVSFANEPAKKYYTEEECKILNLKPIILPSGEQIMPQHDGENYFVKEKQSQQNSASITPEEVKERITKAKNAGKKVYDLLSLQYISSLPIVIEKEIAGTTYAIALDNLVFTPAGNTLTIVAMITTPEGNNICFAGEQIGFTGQGGIKEGTLRLVLGGKNTFELFDLDKISLELTGGSIKFGCNGYESFSLQGNVIFDRSLIVPDNVVSGEPQGGNVSSKFILENIQDWNNMLIDISMQPFQIPSMKGYGFNVSHAVIDISDHANSPNCIFPTGYTAAETGALWRGVFIGNVTVRFPKHFKNRATQSRLSIGVNNLLIDKIGVSGEVFGENIMSIKEGDLSGWDYSIDGASIILVKSKVKAGSLMGKMRVSISSEEKLLGYKAIIDPTRDYYNFSVNAAEELDFEVFKAAKVHLEPASTVSLMLENEQFSATALLHGKMNIISLNEGVSLEEFTFQNLFLSTKSPYLSIGFFGGGSDKEHQLGGFPISIIAPKVLIQNNVADINFGVRVNLDDVGISATGGFVIQGAFVNENNRHFWRNKKFALQRLEVNADLSVGQFKGIIDFFNNDPVYGRGFYGEMGMTLDVGLKIEARAVAIFGNKEKRYWFVDGELSSGGNGNGLSINVLAGCLYKHMSPVPGKTGAKSLSGVVYAPNFSIGWGGRFAIGITTGGSMAGLAGLEIVTHNGGGISKIGILGSVIVAGDGWRVTPEAGQIMYQKLCSDSDLMQPGGIANNTDGDTPPEGQTQKFDVNAPKGFGASIMLKINFDERSYYGKLGVNASTTSISVQFVGAFYFSPTKWFVHLGEPPIADRIIILLPSLPQIDGYIMLGHGVPELPSPEPNIFVKYPSEINKRSSNISSGQVASGTGIAFGAALTVSSQGTFPNNANNPILAYNIGARIGLDMMLMKYGNGAYCEGREGQPIGINSWRAAGQVYAIGWLKGKAFGFDVLDIGLGAVLGGAAPNPTYGAGEVAVSFKVLFKKFNFNVGFTVGDDCVILGSDVRVSNEEVFENLYPSEGQELLAKETQPNIVFSNDIETPTHVEGLNGNFRQKIINYSLSDEGGNTIGGSWIKENDKKIVFRPTSALPAGKKITVRVHVQFQKEEGGNWQPFNEGTGADTQKEYYFTTTKNVEEFKKDISEIVKNAEETGKEIKEEAKVVAEEINKYAEDRGKQIEETAKQEAEKINEMIDDRGKAILEKAENANITQEKKEEVKQIVNTATGTATKVVDEALLRVHNIVENAKIEVIGVTNEAVLKVEATVEEAENKVIVLNTNGENEITSLNNELIALKRNLEAQRRNELKWRILKKKRNEIKEKYRKLANDADGAYHKKMQEVVDRIKAQSDAEMAAAKQRGKEIMEEAKIKAKEIMDKAESQAEGVMAEARKIADEIMAEAEKQSDSIINGTSNAKADLSVFAQIAQKISAFYDEADEATVQTNDTDNDLDETKPQPQPVIEEEIAKPQVKEARGVEPEQLPLPQIIEPQPTTYNVEQQRLEEEWLKNEELRKQREREEEERSRQAYEAEQRRLEEERQRQEAYEAEQRRIQDEQQRQAFEAEQRRLEEERQTAYFQYLEELARQKSLEEERQRQRQREFEEEQRLYRLKQLEESPYDLPFVDIKINDW</sequence>
<reference evidence="4 5" key="1">
    <citation type="submission" date="2011-07" db="EMBL/GenBank/DDBJ databases">
        <title>The complete genome of chromosome of Emticicia oligotrophica DSM 17448.</title>
        <authorList>
            <consortium name="US DOE Joint Genome Institute (JGI-PGF)"/>
            <person name="Lucas S."/>
            <person name="Han J."/>
            <person name="Lapidus A."/>
            <person name="Bruce D."/>
            <person name="Goodwin L."/>
            <person name="Pitluck S."/>
            <person name="Peters L."/>
            <person name="Kyrpides N."/>
            <person name="Mavromatis K."/>
            <person name="Ivanova N."/>
            <person name="Ovchinnikova G."/>
            <person name="Teshima H."/>
            <person name="Detter J.C."/>
            <person name="Tapia R."/>
            <person name="Han C."/>
            <person name="Land M."/>
            <person name="Hauser L."/>
            <person name="Markowitz V."/>
            <person name="Cheng J.-F."/>
            <person name="Hugenholtz P."/>
            <person name="Woyke T."/>
            <person name="Wu D."/>
            <person name="Tindall B."/>
            <person name="Pomrenke H."/>
            <person name="Brambilla E."/>
            <person name="Klenk H.-P."/>
            <person name="Eisen J.A."/>
        </authorList>
    </citation>
    <scope>NUCLEOTIDE SEQUENCE [LARGE SCALE GENOMIC DNA]</scope>
    <source>
        <strain evidence="4 5">DSM 17448</strain>
    </source>
</reference>
<evidence type="ECO:0000313" key="5">
    <source>
        <dbReference type="Proteomes" id="UP000002875"/>
    </source>
</evidence>
<feature type="chain" id="PRO_5045431565" evidence="3">
    <location>
        <begin position="21"/>
        <end position="1634"/>
    </location>
</feature>
<feature type="compositionally biased region" description="Basic and acidic residues" evidence="2">
    <location>
        <begin position="1469"/>
        <end position="1482"/>
    </location>
</feature>
<feature type="coiled-coil region" evidence="1">
    <location>
        <begin position="1367"/>
        <end position="1401"/>
    </location>
</feature>
<proteinExistence type="predicted"/>
<feature type="region of interest" description="Disordered" evidence="2">
    <location>
        <begin position="1516"/>
        <end position="1570"/>
    </location>
</feature>
<organism evidence="4 5">
    <name type="scientific">Emticicia oligotrophica (strain DSM 17448 / CIP 109782 / MTCC 6937 / GPTSA100-15)</name>
    <dbReference type="NCBI Taxonomy" id="929562"/>
    <lineage>
        <taxon>Bacteria</taxon>
        <taxon>Pseudomonadati</taxon>
        <taxon>Bacteroidota</taxon>
        <taxon>Cytophagia</taxon>
        <taxon>Cytophagales</taxon>
        <taxon>Leadbetterellaceae</taxon>
        <taxon>Emticicia</taxon>
    </lineage>
</organism>
<feature type="signal peptide" evidence="3">
    <location>
        <begin position="1"/>
        <end position="20"/>
    </location>
</feature>
<keyword evidence="3" id="KW-0732">Signal</keyword>
<evidence type="ECO:0000256" key="1">
    <source>
        <dbReference type="SAM" id="Coils"/>
    </source>
</evidence>
<name>A0ABN4AIP5_EMTOG</name>
<protein>
    <submittedName>
        <fullName evidence="4">Uncharacterized protein</fullName>
    </submittedName>
</protein>
<dbReference type="Proteomes" id="UP000002875">
    <property type="component" value="Chromosome"/>
</dbReference>
<keyword evidence="5" id="KW-1185">Reference proteome</keyword>
<feature type="compositionally biased region" description="Low complexity" evidence="2">
    <location>
        <begin position="1483"/>
        <end position="1496"/>
    </location>
</feature>
<dbReference type="PANTHER" id="PTHR34491:SF156">
    <property type="entry name" value="KINESIN MOTOR DOMAIN-CONTAINING PROTEIN"/>
    <property type="match status" value="1"/>
</dbReference>
<feature type="coiled-coil region" evidence="1">
    <location>
        <begin position="1147"/>
        <end position="1174"/>
    </location>
</feature>
<gene>
    <name evidence="4" type="ordered locus">Emtol_0775</name>
</gene>
<dbReference type="EMBL" id="CP002961">
    <property type="protein sequence ID" value="AFK01927.1"/>
    <property type="molecule type" value="Genomic_DNA"/>
</dbReference>
<dbReference type="RefSeq" id="WP_015027629.1">
    <property type="nucleotide sequence ID" value="NC_018748.1"/>
</dbReference>
<evidence type="ECO:0000256" key="2">
    <source>
        <dbReference type="SAM" id="MobiDB-lite"/>
    </source>
</evidence>
<dbReference type="PANTHER" id="PTHR34491">
    <property type="entry name" value="A-TYPE INCLUSION PROTEIN, PUTATIVE-RELATED"/>
    <property type="match status" value="1"/>
</dbReference>
<dbReference type="CDD" id="cd22249">
    <property type="entry name" value="UDM1_RNF168_RNF169-like"/>
    <property type="match status" value="1"/>
</dbReference>
<accession>A0ABN4AIP5</accession>
<feature type="region of interest" description="Disordered" evidence="2">
    <location>
        <begin position="1446"/>
        <end position="1497"/>
    </location>
</feature>
<feature type="coiled-coil region" evidence="1">
    <location>
        <begin position="1266"/>
        <end position="1311"/>
    </location>
</feature>